<dbReference type="RefSeq" id="WP_263338957.1">
    <property type="nucleotide sequence ID" value="NZ_JAGSYH010000005.1"/>
</dbReference>
<name>A0ABW1EHX3_9BACT</name>
<dbReference type="EMBL" id="JBHSPH010000003">
    <property type="protein sequence ID" value="MFC5862872.1"/>
    <property type="molecule type" value="Genomic_DNA"/>
</dbReference>
<sequence length="163" mass="18879">MPAILFKFQEDDPVVTGYIKRETLDDVERWQTRDDYDFELHSGHLTGYPIYIRTVQYARATSNIPKFDTLNKSATDYTQISDFANADKLGSLPLPAKNEILTLIANNWEAFSELAQNYWNNTPVSTKTREEIEHEAWVNAETSDTGQHFDQISLNQFRSMYCL</sequence>
<proteinExistence type="predicted"/>
<gene>
    <name evidence="1" type="ORF">ACFPT7_11260</name>
</gene>
<dbReference type="Proteomes" id="UP001596091">
    <property type="component" value="Unassembled WGS sequence"/>
</dbReference>
<accession>A0ABW1EHX3</accession>
<keyword evidence="2" id="KW-1185">Reference proteome</keyword>
<evidence type="ECO:0000313" key="1">
    <source>
        <dbReference type="EMBL" id="MFC5862872.1"/>
    </source>
</evidence>
<organism evidence="1 2">
    <name type="scientific">Acidicapsa dinghuensis</name>
    <dbReference type="NCBI Taxonomy" id="2218256"/>
    <lineage>
        <taxon>Bacteria</taxon>
        <taxon>Pseudomonadati</taxon>
        <taxon>Acidobacteriota</taxon>
        <taxon>Terriglobia</taxon>
        <taxon>Terriglobales</taxon>
        <taxon>Acidobacteriaceae</taxon>
        <taxon>Acidicapsa</taxon>
    </lineage>
</organism>
<comment type="caution">
    <text evidence="1">The sequence shown here is derived from an EMBL/GenBank/DDBJ whole genome shotgun (WGS) entry which is preliminary data.</text>
</comment>
<reference evidence="2" key="1">
    <citation type="journal article" date="2019" name="Int. J. Syst. Evol. Microbiol.">
        <title>The Global Catalogue of Microorganisms (GCM) 10K type strain sequencing project: providing services to taxonomists for standard genome sequencing and annotation.</title>
        <authorList>
            <consortium name="The Broad Institute Genomics Platform"/>
            <consortium name="The Broad Institute Genome Sequencing Center for Infectious Disease"/>
            <person name="Wu L."/>
            <person name="Ma J."/>
        </authorList>
    </citation>
    <scope>NUCLEOTIDE SEQUENCE [LARGE SCALE GENOMIC DNA]</scope>
    <source>
        <strain evidence="2">JCM 4087</strain>
    </source>
</reference>
<protein>
    <submittedName>
        <fullName evidence="1">Uncharacterized protein</fullName>
    </submittedName>
</protein>
<evidence type="ECO:0000313" key="2">
    <source>
        <dbReference type="Proteomes" id="UP001596091"/>
    </source>
</evidence>